<evidence type="ECO:0000313" key="2">
    <source>
        <dbReference type="Proteomes" id="UP000277811"/>
    </source>
</evidence>
<protein>
    <submittedName>
        <fullName evidence="1">Uncharacterized protein</fullName>
    </submittedName>
</protein>
<sequence>MPKCYDCGKEQPILRSETRLEIKHGVALCDECFDKSKKNAEGKKKNG</sequence>
<reference evidence="1 2" key="1">
    <citation type="submission" date="2018-06" db="EMBL/GenBank/DDBJ databases">
        <authorList>
            <person name="Strepis N."/>
        </authorList>
    </citation>
    <scope>NUCLEOTIDE SEQUENCE [LARGE SCALE GENOMIC DNA]</scope>
    <source>
        <strain evidence="1">LUCI</strain>
    </source>
</reference>
<evidence type="ECO:0000313" key="1">
    <source>
        <dbReference type="EMBL" id="VBB05596.1"/>
    </source>
</evidence>
<organism evidence="1 2">
    <name type="scientific">Lucifera butyrica</name>
    <dbReference type="NCBI Taxonomy" id="1351585"/>
    <lineage>
        <taxon>Bacteria</taxon>
        <taxon>Bacillati</taxon>
        <taxon>Bacillota</taxon>
        <taxon>Negativicutes</taxon>
        <taxon>Veillonellales</taxon>
        <taxon>Veillonellaceae</taxon>
        <taxon>Lucifera</taxon>
    </lineage>
</organism>
<dbReference type="Proteomes" id="UP000277811">
    <property type="component" value="Unassembled WGS sequence"/>
</dbReference>
<gene>
    <name evidence="1" type="ORF">LUCI_0806</name>
</gene>
<proteinExistence type="predicted"/>
<accession>A0A498QZH4</accession>
<name>A0A498QZH4_9FIRM</name>
<dbReference type="EMBL" id="UPPP01000057">
    <property type="protein sequence ID" value="VBB05596.1"/>
    <property type="molecule type" value="Genomic_DNA"/>
</dbReference>
<keyword evidence="2" id="KW-1185">Reference proteome</keyword>
<dbReference type="AlphaFoldDB" id="A0A498QZH4"/>